<dbReference type="OrthoDB" id="1354811at2"/>
<dbReference type="Proteomes" id="UP000254737">
    <property type="component" value="Unassembled WGS sequence"/>
</dbReference>
<gene>
    <name evidence="3" type="ORF">EGI89_11535</name>
    <name evidence="2" type="ORF">FH779_02685</name>
    <name evidence="4" type="ORF">NCTC13456_01010</name>
</gene>
<dbReference type="Proteomes" id="UP000510643">
    <property type="component" value="Chromosome"/>
</dbReference>
<evidence type="ECO:0000313" key="2">
    <source>
        <dbReference type="EMBL" id="QLL57059.1"/>
    </source>
</evidence>
<dbReference type="PROSITE" id="PS51257">
    <property type="entry name" value="PROKAR_LIPOPROTEIN"/>
    <property type="match status" value="1"/>
</dbReference>
<evidence type="ECO:0000256" key="1">
    <source>
        <dbReference type="SAM" id="Phobius"/>
    </source>
</evidence>
<evidence type="ECO:0000313" key="5">
    <source>
        <dbReference type="Proteomes" id="UP000254737"/>
    </source>
</evidence>
<feature type="transmembrane region" description="Helical" evidence="1">
    <location>
        <begin position="182"/>
        <end position="202"/>
    </location>
</feature>
<reference evidence="2 7" key="3">
    <citation type="submission" date="2019-06" db="EMBL/GenBank/DDBJ databases">
        <title>Emergence of pandrug resistant Empedobacter falsenii in China.</title>
        <authorList>
            <person name="Dong N."/>
            <person name="Chen S."/>
            <person name="Zhang R."/>
        </authorList>
    </citation>
    <scope>NUCLEOTIDE SEQUENCE [LARGE SCALE GENOMIC DNA]</scope>
    <source>
        <strain evidence="2 7">1681-1</strain>
    </source>
</reference>
<protein>
    <submittedName>
        <fullName evidence="4">Tissue inhibitor of metalloproteinase</fullName>
    </submittedName>
</protein>
<dbReference type="InterPro" id="IPR008993">
    <property type="entry name" value="TIMP-like_OB-fold"/>
</dbReference>
<evidence type="ECO:0000313" key="7">
    <source>
        <dbReference type="Proteomes" id="UP000510643"/>
    </source>
</evidence>
<keyword evidence="1" id="KW-0472">Membrane</keyword>
<dbReference type="STRING" id="343874.GCA_000805695_02256"/>
<dbReference type="SUPFAM" id="SSF50242">
    <property type="entry name" value="TIMP-like"/>
    <property type="match status" value="1"/>
</dbReference>
<dbReference type="GeneID" id="78400340"/>
<dbReference type="AlphaFoldDB" id="A0A376G444"/>
<dbReference type="EMBL" id="UFXS01000001">
    <property type="protein sequence ID" value="STD54428.1"/>
    <property type="molecule type" value="Genomic_DNA"/>
</dbReference>
<dbReference type="RefSeq" id="WP_038336845.1">
    <property type="nucleotide sequence ID" value="NZ_CP040908.1"/>
</dbReference>
<evidence type="ECO:0000313" key="6">
    <source>
        <dbReference type="Proteomes" id="UP000267844"/>
    </source>
</evidence>
<reference evidence="4 5" key="1">
    <citation type="submission" date="2018-06" db="EMBL/GenBank/DDBJ databases">
        <authorList>
            <consortium name="Pathogen Informatics"/>
            <person name="Doyle S."/>
        </authorList>
    </citation>
    <scope>NUCLEOTIDE SEQUENCE [LARGE SCALE GENOMIC DNA]</scope>
    <source>
        <strain evidence="4 5">NCTC13456</strain>
    </source>
</reference>
<reference evidence="3 6" key="2">
    <citation type="submission" date="2018-10" db="EMBL/GenBank/DDBJ databases">
        <title>Transmission dynamics of multidrug resistant bacteria on intensive care unit surfaces.</title>
        <authorList>
            <person name="D'Souza A.W."/>
            <person name="Potter R.F."/>
            <person name="Wallace M."/>
            <person name="Shupe A."/>
            <person name="Patel S."/>
            <person name="Sun S."/>
            <person name="Gul D."/>
            <person name="Kwon J.H."/>
            <person name="Andleeb S."/>
            <person name="Burnham C.-A.D."/>
            <person name="Dantas G."/>
        </authorList>
    </citation>
    <scope>NUCLEOTIDE SEQUENCE [LARGE SCALE GENOMIC DNA]</scope>
    <source>
        <strain evidence="3 6">WF_348</strain>
    </source>
</reference>
<keyword evidence="1" id="KW-0812">Transmembrane</keyword>
<name>A0A376G444_9FLAO</name>
<dbReference type="Gene3D" id="2.40.50.120">
    <property type="match status" value="1"/>
</dbReference>
<dbReference type="KEGG" id="efal:FH779_02685"/>
<dbReference type="EMBL" id="CP040908">
    <property type="protein sequence ID" value="QLL57059.1"/>
    <property type="molecule type" value="Genomic_DNA"/>
</dbReference>
<keyword evidence="7" id="KW-1185">Reference proteome</keyword>
<keyword evidence="1" id="KW-1133">Transmembrane helix</keyword>
<evidence type="ECO:0000313" key="4">
    <source>
        <dbReference type="EMBL" id="STD54428.1"/>
    </source>
</evidence>
<organism evidence="4 5">
    <name type="scientific">Empedobacter falsenii</name>
    <dbReference type="NCBI Taxonomy" id="343874"/>
    <lineage>
        <taxon>Bacteria</taxon>
        <taxon>Pseudomonadati</taxon>
        <taxon>Bacteroidota</taxon>
        <taxon>Flavobacteriia</taxon>
        <taxon>Flavobacteriales</taxon>
        <taxon>Weeksellaceae</taxon>
        <taxon>Empedobacter</taxon>
    </lineage>
</organism>
<proteinExistence type="predicted"/>
<dbReference type="Proteomes" id="UP000267844">
    <property type="component" value="Unassembled WGS sequence"/>
</dbReference>
<evidence type="ECO:0000313" key="3">
    <source>
        <dbReference type="EMBL" id="RRT89618.1"/>
    </source>
</evidence>
<sequence length="206" mass="24218">MKYFFTFIFLISTFTFGCSCGEFPSVKNSFDEFDEIIIGKVIKIDTTLYDYSSNPVFAYTFEIEKNFKKNIDITNKKQKYYTTIYTPASSMFGGCGSNFELNETYLIYGFITDFSIYTNICTRTSDLKFVEQSELEELEKLSKEYLKKNTLNIPPPPNSSKENLIQKEFELYKLSAEKRNKYYWIGLSLLGFLLTISIFFNFRKRK</sequence>
<accession>A0A376G444</accession>
<dbReference type="EMBL" id="RHPO01000028">
    <property type="protein sequence ID" value="RRT89618.1"/>
    <property type="molecule type" value="Genomic_DNA"/>
</dbReference>